<dbReference type="InterPro" id="IPR035996">
    <property type="entry name" value="4pyrrol_Methylase_sf"/>
</dbReference>
<keyword evidence="4 9" id="KW-0489">Methyltransferase</keyword>
<evidence type="ECO:0000259" key="8">
    <source>
        <dbReference type="Pfam" id="PF00590"/>
    </source>
</evidence>
<dbReference type="SUPFAM" id="SSF53790">
    <property type="entry name" value="Tetrapyrrole methylase"/>
    <property type="match status" value="1"/>
</dbReference>
<dbReference type="RefSeq" id="WP_341628066.1">
    <property type="nucleotide sequence ID" value="NZ_JBAKBA010000021.1"/>
</dbReference>
<dbReference type="InterPro" id="IPR000878">
    <property type="entry name" value="4pyrrol_Mease"/>
</dbReference>
<dbReference type="PANTHER" id="PTHR43467:SF2">
    <property type="entry name" value="COBALT-PRECORRIN-2 C(20)-METHYLTRANSFERASE"/>
    <property type="match status" value="1"/>
</dbReference>
<name>A0ABU9HCK0_9GAMM</name>
<keyword evidence="10" id="KW-1185">Reference proteome</keyword>
<dbReference type="InterPro" id="IPR014776">
    <property type="entry name" value="4pyrrole_Mease_sub2"/>
</dbReference>
<dbReference type="GO" id="GO:0032259">
    <property type="term" value="P:methylation"/>
    <property type="evidence" value="ECO:0007669"/>
    <property type="project" value="UniProtKB-KW"/>
</dbReference>
<dbReference type="CDD" id="cd11645">
    <property type="entry name" value="Precorrin_2_C20_MT"/>
    <property type="match status" value="1"/>
</dbReference>
<proteinExistence type="inferred from homology"/>
<organism evidence="9 10">
    <name type="scientific">Psychromonas arctica</name>
    <dbReference type="NCBI Taxonomy" id="168275"/>
    <lineage>
        <taxon>Bacteria</taxon>
        <taxon>Pseudomonadati</taxon>
        <taxon>Pseudomonadota</taxon>
        <taxon>Gammaproteobacteria</taxon>
        <taxon>Alteromonadales</taxon>
        <taxon>Psychromonadaceae</taxon>
        <taxon>Psychromonas</taxon>
    </lineage>
</organism>
<evidence type="ECO:0000313" key="10">
    <source>
        <dbReference type="Proteomes" id="UP001366060"/>
    </source>
</evidence>
<evidence type="ECO:0000256" key="2">
    <source>
        <dbReference type="ARBA" id="ARBA00005879"/>
    </source>
</evidence>
<keyword evidence="6" id="KW-0949">S-adenosyl-L-methionine</keyword>
<gene>
    <name evidence="9" type="primary">cobI</name>
    <name evidence="9" type="ORF">V6255_10255</name>
</gene>
<dbReference type="NCBIfam" id="TIGR01467">
    <property type="entry name" value="cobI_cbiL"/>
    <property type="match status" value="1"/>
</dbReference>
<comment type="pathway">
    <text evidence="1">Cofactor biosynthesis; adenosylcobalamin biosynthesis.</text>
</comment>
<dbReference type="PANTHER" id="PTHR43467">
    <property type="entry name" value="COBALT-PRECORRIN-2 C(20)-METHYLTRANSFERASE"/>
    <property type="match status" value="1"/>
</dbReference>
<protein>
    <submittedName>
        <fullName evidence="9">Precorrin-2 C(20)-methyltransferase</fullName>
        <ecNumber evidence="9">2.1.1.130</ecNumber>
    </submittedName>
</protein>
<comment type="similarity">
    <text evidence="2 7">Belongs to the precorrin methyltransferase family.</text>
</comment>
<dbReference type="Proteomes" id="UP001366060">
    <property type="component" value="Unassembled WGS sequence"/>
</dbReference>
<dbReference type="InterPro" id="IPR012382">
    <property type="entry name" value="CobI/CbiL"/>
</dbReference>
<dbReference type="InterPro" id="IPR014777">
    <property type="entry name" value="4pyrrole_Mease_sub1"/>
</dbReference>
<evidence type="ECO:0000256" key="4">
    <source>
        <dbReference type="ARBA" id="ARBA00022603"/>
    </source>
</evidence>
<feature type="domain" description="Tetrapyrrole methylase" evidence="8">
    <location>
        <begin position="13"/>
        <end position="220"/>
    </location>
</feature>
<evidence type="ECO:0000256" key="6">
    <source>
        <dbReference type="ARBA" id="ARBA00022691"/>
    </source>
</evidence>
<dbReference type="Pfam" id="PF00590">
    <property type="entry name" value="TP_methylase"/>
    <property type="match status" value="1"/>
</dbReference>
<keyword evidence="3" id="KW-0169">Cobalamin biosynthesis</keyword>
<dbReference type="GO" id="GO:0030788">
    <property type="term" value="F:precorrin-2 C20-methyltransferase activity"/>
    <property type="evidence" value="ECO:0007669"/>
    <property type="project" value="UniProtKB-EC"/>
</dbReference>
<evidence type="ECO:0000256" key="7">
    <source>
        <dbReference type="PIRNR" id="PIRNR036427"/>
    </source>
</evidence>
<dbReference type="EMBL" id="JBAKBA010000021">
    <property type="protein sequence ID" value="MEL0659518.1"/>
    <property type="molecule type" value="Genomic_DNA"/>
</dbReference>
<sequence length="253" mass="28030">MNDLASTVQAGLFIGVGVGPGDPELLTLKAYRAIQHADVICYLENESGKSQALDIAVEALKSPIKKQQHLGVRFAMSRERVAANLAYDKAIGQIQEQLKQGKTVAFLCEGDPLFFGSFTYLLERLDSQFASHVIPGIPAFVAATAELKIPLTVLKQSFAVITGRHSDAKIKAALLEHDAVVIMKAGIERPRLLTLLKETQRFDDANYLEYISRDNQKIITDLNLLENTAGPYFSLFVITRQELRKKANQEMKV</sequence>
<evidence type="ECO:0000256" key="3">
    <source>
        <dbReference type="ARBA" id="ARBA00022573"/>
    </source>
</evidence>
<dbReference type="PIRSF" id="PIRSF036427">
    <property type="entry name" value="Precrrn-2_mtase"/>
    <property type="match status" value="1"/>
</dbReference>
<dbReference type="InterPro" id="IPR006364">
    <property type="entry name" value="CobI/CbiL/CobIJ_dom"/>
</dbReference>
<reference evidence="9 10" key="1">
    <citation type="submission" date="2024-02" db="EMBL/GenBank/DDBJ databases">
        <title>Bacteria isolated from the canopy kelp, Nereocystis luetkeana.</title>
        <authorList>
            <person name="Pfister C.A."/>
            <person name="Younker I.T."/>
            <person name="Light S.H."/>
        </authorList>
    </citation>
    <scope>NUCLEOTIDE SEQUENCE [LARGE SCALE GENOMIC DNA]</scope>
    <source>
        <strain evidence="9 10">TI.2.07</strain>
    </source>
</reference>
<comment type="caution">
    <text evidence="9">The sequence shown here is derived from an EMBL/GenBank/DDBJ whole genome shotgun (WGS) entry which is preliminary data.</text>
</comment>
<dbReference type="Gene3D" id="3.30.950.10">
    <property type="entry name" value="Methyltransferase, Cobalt-precorrin-4 Transmethylase, Domain 2"/>
    <property type="match status" value="1"/>
</dbReference>
<evidence type="ECO:0000313" key="9">
    <source>
        <dbReference type="EMBL" id="MEL0659518.1"/>
    </source>
</evidence>
<evidence type="ECO:0000256" key="1">
    <source>
        <dbReference type="ARBA" id="ARBA00004953"/>
    </source>
</evidence>
<accession>A0ABU9HCK0</accession>
<dbReference type="EC" id="2.1.1.130" evidence="9"/>
<evidence type="ECO:0000256" key="5">
    <source>
        <dbReference type="ARBA" id="ARBA00022679"/>
    </source>
</evidence>
<dbReference type="Gene3D" id="3.40.1010.10">
    <property type="entry name" value="Cobalt-precorrin-4 Transmethylase, Domain 1"/>
    <property type="match status" value="1"/>
</dbReference>
<keyword evidence="5 9" id="KW-0808">Transferase</keyword>